<dbReference type="AlphaFoldDB" id="A0A370KFX3"/>
<dbReference type="EMBL" id="NAAC01000042">
    <property type="protein sequence ID" value="RDJ03523.1"/>
    <property type="molecule type" value="Genomic_DNA"/>
</dbReference>
<evidence type="ECO:0000313" key="1">
    <source>
        <dbReference type="EMBL" id="RDJ03523.1"/>
    </source>
</evidence>
<accession>A0A370KFX3</accession>
<reference evidence="1 2" key="1">
    <citation type="submission" date="2017-03" db="EMBL/GenBank/DDBJ databases">
        <title>Genome analysis of Rhizobial strains effectives or ineffectives for nitrogen fixation isolated from bean seeds.</title>
        <authorList>
            <person name="Peralta H."/>
            <person name="Aguilar-Vera A."/>
            <person name="Mora Y."/>
            <person name="Vargas-Lagunas C."/>
            <person name="Girard L."/>
            <person name="Mora J."/>
        </authorList>
    </citation>
    <scope>NUCLEOTIDE SEQUENCE [LARGE SCALE GENOMIC DNA]</scope>
    <source>
        <strain evidence="1 2">CCGM3</strain>
    </source>
</reference>
<evidence type="ECO:0000313" key="2">
    <source>
        <dbReference type="Proteomes" id="UP000254939"/>
    </source>
</evidence>
<comment type="caution">
    <text evidence="1">The sequence shown here is derived from an EMBL/GenBank/DDBJ whole genome shotgun (WGS) entry which is preliminary data.</text>
</comment>
<dbReference type="Proteomes" id="UP000254939">
    <property type="component" value="Unassembled WGS sequence"/>
</dbReference>
<name>A0A370KFX3_9HYPH</name>
<proteinExistence type="predicted"/>
<protein>
    <submittedName>
        <fullName evidence="1">Uncharacterized protein</fullName>
    </submittedName>
</protein>
<gene>
    <name evidence="1" type="ORF">B5K06_29400</name>
</gene>
<organism evidence="1 2">
    <name type="scientific">Rhizobium grahamii</name>
    <dbReference type="NCBI Taxonomy" id="1120045"/>
    <lineage>
        <taxon>Bacteria</taxon>
        <taxon>Pseudomonadati</taxon>
        <taxon>Pseudomonadota</taxon>
        <taxon>Alphaproteobacteria</taxon>
        <taxon>Hyphomicrobiales</taxon>
        <taxon>Rhizobiaceae</taxon>
        <taxon>Rhizobium/Agrobacterium group</taxon>
        <taxon>Rhizobium</taxon>
    </lineage>
</organism>
<sequence length="98" mass="10676">MLSGDRHVHRDHGRALVSNMHKCLCVSMNITFDKRLLAPLTWIGPGGRVSPSAPHVHLYIGGLELQKAKLQFSGVAARDNSLPRIMPAGLAGFSEARH</sequence>